<dbReference type="AlphaFoldDB" id="A0A5C6SB29"/>
<accession>A0A5C6SB29</accession>
<dbReference type="Gene3D" id="3.40.50.720">
    <property type="entry name" value="NAD(P)-binding Rossmann-like Domain"/>
    <property type="match status" value="2"/>
</dbReference>
<evidence type="ECO:0000313" key="3">
    <source>
        <dbReference type="Proteomes" id="UP000321331"/>
    </source>
</evidence>
<dbReference type="PANTHER" id="PTHR47534">
    <property type="entry name" value="YALI0E05731P"/>
    <property type="match status" value="1"/>
</dbReference>
<dbReference type="SUPFAM" id="SSF51735">
    <property type="entry name" value="NAD(P)-binding Rossmann-fold domains"/>
    <property type="match status" value="2"/>
</dbReference>
<organism evidence="2 3">
    <name type="scientific">Fusarium oxysporum f. sp. cubense</name>
    <dbReference type="NCBI Taxonomy" id="61366"/>
    <lineage>
        <taxon>Eukaryota</taxon>
        <taxon>Fungi</taxon>
        <taxon>Dikarya</taxon>
        <taxon>Ascomycota</taxon>
        <taxon>Pezizomycotina</taxon>
        <taxon>Sordariomycetes</taxon>
        <taxon>Hypocreomycetidae</taxon>
        <taxon>Hypocreales</taxon>
        <taxon>Nectriaceae</taxon>
        <taxon>Fusarium</taxon>
        <taxon>Fusarium oxysporum species complex</taxon>
    </lineage>
</organism>
<keyword evidence="1" id="KW-0560">Oxidoreductase</keyword>
<comment type="caution">
    <text evidence="2">The sequence shown here is derived from an EMBL/GenBank/DDBJ whole genome shotgun (WGS) entry which is preliminary data.</text>
</comment>
<dbReference type="InterPro" id="IPR002347">
    <property type="entry name" value="SDR_fam"/>
</dbReference>
<gene>
    <name evidence="2" type="ORF">FocTR4_00016480</name>
</gene>
<reference evidence="2 3" key="1">
    <citation type="submission" date="2019-07" db="EMBL/GenBank/DDBJ databases">
        <title>The First High-Quality Draft Genome Sequence of the Causal Agent of the Current Panama Disease Epidemic.</title>
        <authorList>
            <person name="Warmington R.J."/>
            <person name="Kay W."/>
            <person name="Jeffries A."/>
            <person name="Bebber D."/>
            <person name="Moore K."/>
            <person name="Studholme D.J."/>
        </authorList>
    </citation>
    <scope>NUCLEOTIDE SEQUENCE [LARGE SCALE GENOMIC DNA]</scope>
    <source>
        <strain evidence="2 3">TR4</strain>
    </source>
</reference>
<dbReference type="Proteomes" id="UP000321331">
    <property type="component" value="Unassembled WGS sequence"/>
</dbReference>
<name>A0A5C6SB29_FUSOC</name>
<dbReference type="InterPro" id="IPR036291">
    <property type="entry name" value="NAD(P)-bd_dom_sf"/>
</dbReference>
<dbReference type="PANTHER" id="PTHR47534:SF3">
    <property type="entry name" value="ALCOHOL DEHYDROGENASE-LIKE C-TERMINAL DOMAIN-CONTAINING PROTEIN"/>
    <property type="match status" value="1"/>
</dbReference>
<dbReference type="EMBL" id="VMNF01000015">
    <property type="protein sequence ID" value="TXB95706.1"/>
    <property type="molecule type" value="Genomic_DNA"/>
</dbReference>
<proteinExistence type="predicted"/>
<evidence type="ECO:0000256" key="1">
    <source>
        <dbReference type="ARBA" id="ARBA00023002"/>
    </source>
</evidence>
<dbReference type="PRINTS" id="PR00081">
    <property type="entry name" value="GDHRDH"/>
</dbReference>
<sequence length="658" mass="72659">MAIQLYPFQSASSQMPALTLSPGQLFIQSQLCTKPQYPPKDLELTGRTAIITGANNGIGFACTKLLLQHKLSHLIIAVRSEEKGSAAAEQLRRTLPSSSPQIDVWKLDMASYSSIEDFAKRCETLPRIDFVFLNAGMGGTTFNLNKATGHEETMQVNFLSTMYLSVLLLPVLTSKAPAPKPSRLTIVSSGTAMHCELPEAKADHIISALDLEANFDGMGHYAKSKLLGQLFIDRLSQLVDPSDVVINLVDPGLTKGTGLMDKSSGLMKIVMAMGTRVVGRTQEQAASAYVDAAIVKGEESHGSYIMDWKICPFGSYYYSEEGKSVQDRIWMEVMDEFAFGRIEEIIVYHTIKYYITFAAPRTLSDRPSPHLIFIMNKVISGSNALVVGGTSGIGYAIAKRLATSSNYQFSSITILGRTKPQVMPAEKVSFRSVDATSMHALKEFAQEFRSNSQNTPLDLLVMTQGIMSFAGRTETPEGIDRKMALHYYGRQLLIRELSPILSHNAKVLLVLDGLNGSPEKLNWDDLDLKGTFSLAHAANHCICMNDTMIQYHALQNQGTKQFFAHGYPGVVNTATPKNSAWYFRAVSKVASRLVGLQPEQCAERQLDGLYQAADELQSKDMSWACIDNHGKVIGGKKEWSEEERRKIADHTWALVDRT</sequence>
<dbReference type="InterPro" id="IPR052228">
    <property type="entry name" value="Sec_Metab_Biosynth_Oxidored"/>
</dbReference>
<protein>
    <submittedName>
        <fullName evidence="2">Uncharacterized protein</fullName>
    </submittedName>
</protein>
<evidence type="ECO:0000313" key="2">
    <source>
        <dbReference type="EMBL" id="TXB95706.1"/>
    </source>
</evidence>
<dbReference type="Pfam" id="PF00106">
    <property type="entry name" value="adh_short"/>
    <property type="match status" value="2"/>
</dbReference>
<dbReference type="GO" id="GO:0016491">
    <property type="term" value="F:oxidoreductase activity"/>
    <property type="evidence" value="ECO:0007669"/>
    <property type="project" value="UniProtKB-KW"/>
</dbReference>